<dbReference type="EMBL" id="LDJR01000011">
    <property type="protein sequence ID" value="OAK75520.1"/>
    <property type="molecule type" value="Genomic_DNA"/>
</dbReference>
<name>A0A178A7T1_9BACI</name>
<dbReference type="PATRIC" id="fig|217031.6.peg.462"/>
<evidence type="ECO:0000256" key="4">
    <source>
        <dbReference type="SAM" id="Phobius"/>
    </source>
</evidence>
<accession>A0A178A7T1</accession>
<comment type="caution">
    <text evidence="6">The sequence shown here is derived from an EMBL/GenBank/DDBJ whole genome shotgun (WGS) entry which is preliminary data.</text>
</comment>
<dbReference type="Gene3D" id="2.160.20.10">
    <property type="entry name" value="Single-stranded right-handed beta-helix, Pectin lyase-like"/>
    <property type="match status" value="1"/>
</dbReference>
<dbReference type="GO" id="GO:0016837">
    <property type="term" value="F:carbon-oxygen lyase activity, acting on polysaccharides"/>
    <property type="evidence" value="ECO:0007669"/>
    <property type="project" value="TreeGrafter"/>
</dbReference>
<dbReference type="AlphaFoldDB" id="A0A178A7T1"/>
<dbReference type="PANTHER" id="PTHR40088">
    <property type="entry name" value="PECTATE LYASE (EUROFUNG)"/>
    <property type="match status" value="1"/>
</dbReference>
<keyword evidence="3" id="KW-0732">Signal</keyword>
<comment type="subcellular location">
    <subcellularLocation>
        <location evidence="1">Secreted</location>
    </subcellularLocation>
</comment>
<feature type="transmembrane region" description="Helical" evidence="4">
    <location>
        <begin position="5"/>
        <end position="23"/>
    </location>
</feature>
<sequence length="443" mass="49222">MKIKVFILVTACLLLIISFYFFFHSRTFTEAKINLSLYVSPDGDDQNEGTKSSPLRTLNEAATRAKLGTTVFVRKGTYNELLSIKHSGTASKPITFTNYKNEKVIISGSHIQDLKEDTALIKIENKDYITIQGFTLEELATTQDEPTVMGIYIAGSSSHIRLKQNHIHHIETRADDGNAHGIAVYGTEGIKDIQILENIVENLRLGASEALVLNGNVEEFKIADNIVRKNNNIGIDLIGYEGIALQNDYVRNGVVENNIVDHNSSFGNPAYGNDYSAGGIYVDGGSNITIRNNKVHHNDIGIEATSEHFGKSASQIKITNNEVYNNMFTGISLGAYDKKRGKTKNSTISQNNIYGNDTKGLDGGQLLMQYNVANNRIEKNTVTASDSNILLVNLHAKNTDNIFTKNIYKANNKGKWIWNEEEFTDFPSYQETSNNDVDSTFLQ</sequence>
<dbReference type="SUPFAM" id="SSF51126">
    <property type="entry name" value="Pectin lyase-like"/>
    <property type="match status" value="1"/>
</dbReference>
<dbReference type="InterPro" id="IPR012334">
    <property type="entry name" value="Pectin_lyas_fold"/>
</dbReference>
<dbReference type="InterPro" id="IPR011050">
    <property type="entry name" value="Pectin_lyase_fold/virulence"/>
</dbReference>
<keyword evidence="4" id="KW-0472">Membrane</keyword>
<dbReference type="InterPro" id="IPR039448">
    <property type="entry name" value="Beta_helix"/>
</dbReference>
<evidence type="ECO:0000256" key="3">
    <source>
        <dbReference type="ARBA" id="ARBA00022729"/>
    </source>
</evidence>
<dbReference type="RefSeq" id="WP_064467586.1">
    <property type="nucleotide sequence ID" value="NZ_LDJR01000011.1"/>
</dbReference>
<reference evidence="6 7" key="1">
    <citation type="submission" date="2015-05" db="EMBL/GenBank/DDBJ databases">
        <title>Comparison of genome.</title>
        <authorList>
            <person name="Zheng Z."/>
            <person name="Sun M."/>
        </authorList>
    </citation>
    <scope>NUCLEOTIDE SEQUENCE [LARGE SCALE GENOMIC DNA]</scope>
    <source>
        <strain evidence="6 7">G25-74</strain>
    </source>
</reference>
<dbReference type="InterPro" id="IPR006626">
    <property type="entry name" value="PbH1"/>
</dbReference>
<keyword evidence="4" id="KW-0812">Transmembrane</keyword>
<feature type="domain" description="Right handed beta helix" evidence="5">
    <location>
        <begin position="150"/>
        <end position="334"/>
    </location>
</feature>
<protein>
    <recommendedName>
        <fullName evidence="5">Right handed beta helix domain-containing protein</fullName>
    </recommendedName>
</protein>
<dbReference type="SMART" id="SM00710">
    <property type="entry name" value="PbH1"/>
    <property type="match status" value="8"/>
</dbReference>
<dbReference type="InterPro" id="IPR022441">
    <property type="entry name" value="Para_beta_helix_rpt-2"/>
</dbReference>
<evidence type="ECO:0000256" key="1">
    <source>
        <dbReference type="ARBA" id="ARBA00004613"/>
    </source>
</evidence>
<evidence type="ECO:0000259" key="5">
    <source>
        <dbReference type="Pfam" id="PF13229"/>
    </source>
</evidence>
<evidence type="ECO:0000313" key="6">
    <source>
        <dbReference type="EMBL" id="OAK75520.1"/>
    </source>
</evidence>
<dbReference type="NCBIfam" id="TIGR03804">
    <property type="entry name" value="para_beta_helix"/>
    <property type="match status" value="1"/>
</dbReference>
<keyword evidence="4" id="KW-1133">Transmembrane helix</keyword>
<evidence type="ECO:0000313" key="7">
    <source>
        <dbReference type="Proteomes" id="UP000077881"/>
    </source>
</evidence>
<gene>
    <name evidence="6" type="ORF">ABB05_02115</name>
</gene>
<keyword evidence="2" id="KW-0964">Secreted</keyword>
<dbReference type="Proteomes" id="UP000077881">
    <property type="component" value="Unassembled WGS sequence"/>
</dbReference>
<organism evidence="6 7">
    <name type="scientific">Lederbergia galactosidilytica</name>
    <dbReference type="NCBI Taxonomy" id="217031"/>
    <lineage>
        <taxon>Bacteria</taxon>
        <taxon>Bacillati</taxon>
        <taxon>Bacillota</taxon>
        <taxon>Bacilli</taxon>
        <taxon>Bacillales</taxon>
        <taxon>Bacillaceae</taxon>
        <taxon>Lederbergia</taxon>
    </lineage>
</organism>
<dbReference type="GO" id="GO:0005576">
    <property type="term" value="C:extracellular region"/>
    <property type="evidence" value="ECO:0007669"/>
    <property type="project" value="UniProtKB-SubCell"/>
</dbReference>
<proteinExistence type="predicted"/>
<dbReference type="Pfam" id="PF13229">
    <property type="entry name" value="Beta_helix"/>
    <property type="match status" value="1"/>
</dbReference>
<dbReference type="OrthoDB" id="9795486at2"/>
<dbReference type="STRING" id="217031.ABB05_02115"/>
<dbReference type="InterPro" id="IPR052052">
    <property type="entry name" value="Polysaccharide_Lyase_9"/>
</dbReference>
<evidence type="ECO:0000256" key="2">
    <source>
        <dbReference type="ARBA" id="ARBA00022525"/>
    </source>
</evidence>
<dbReference type="PANTHER" id="PTHR40088:SF2">
    <property type="entry name" value="SECRETED SUGAR HYDROLASE"/>
    <property type="match status" value="1"/>
</dbReference>
<keyword evidence="7" id="KW-1185">Reference proteome</keyword>